<evidence type="ECO:0000256" key="1">
    <source>
        <dbReference type="SAM" id="MobiDB-lite"/>
    </source>
</evidence>
<dbReference type="PANTHER" id="PTHR37293:SF9">
    <property type="entry name" value="PHI ETA ORF 22-LIKE PROTEIN"/>
    <property type="match status" value="1"/>
</dbReference>
<organism evidence="2 3">
    <name type="scientific">Clostridium tetani</name>
    <dbReference type="NCBI Taxonomy" id="1513"/>
    <lineage>
        <taxon>Bacteria</taxon>
        <taxon>Bacillati</taxon>
        <taxon>Bacillota</taxon>
        <taxon>Clostridia</taxon>
        <taxon>Eubacteriales</taxon>
        <taxon>Clostridiaceae</taxon>
        <taxon>Clostridium</taxon>
    </lineage>
</organism>
<reference evidence="2 3" key="1">
    <citation type="submission" date="2022-09" db="EMBL/GenBank/DDBJ databases">
        <title>complete genome sequences of Clostridium tetani str. KHSU-234311-028 isolated from soil.</title>
        <authorList>
            <person name="Sekizuka T."/>
            <person name="Shitada C."/>
            <person name="Takahashi M."/>
            <person name="Kuroda M."/>
        </authorList>
    </citation>
    <scope>NUCLEOTIDE SEQUENCE [LARGE SCALE GENOMIC DNA]</scope>
    <source>
        <strain evidence="2 3">KHSU-234311-028</strain>
    </source>
</reference>
<dbReference type="EMBL" id="AP026818">
    <property type="protein sequence ID" value="BDR81056.1"/>
    <property type="molecule type" value="Genomic_DNA"/>
</dbReference>
<dbReference type="AlphaFoldDB" id="A0ABC8ED24"/>
<dbReference type="Proteomes" id="UP001321763">
    <property type="component" value="Chromosome"/>
</dbReference>
<feature type="compositionally biased region" description="Basic and acidic residues" evidence="1">
    <location>
        <begin position="114"/>
        <end position="131"/>
    </location>
</feature>
<proteinExistence type="predicted"/>
<dbReference type="InterPro" id="IPR053162">
    <property type="entry name" value="DnaD"/>
</dbReference>
<accession>A0ABC8ED24</accession>
<sequence>MAIFRVIKDKENPYIMINKYFIYDSKLSLKSKGLMSYFLSRPDDWEFYQNEILNNCTDKKDSLLSAIKELEKAGYIKRELRRDKKGKLLGGYAYEIHEVPVGILNDEKACTKTTERGLSETGKTRNREKPNSENPPLLINDSLLINECSSRKGLQEIINYYCSKALTTELQLKPKEIEAFIKLTQDKVPLELIKQGIDLAFKNFNPSFEGDKIKSFKYCEPVIRGLYAKDLIKKEGAKNAKPSQQDIGEELRNEGIGL</sequence>
<dbReference type="RefSeq" id="WP_317725014.1">
    <property type="nucleotide sequence ID" value="NZ_AP026818.1"/>
</dbReference>
<dbReference type="PANTHER" id="PTHR37293">
    <property type="entry name" value="PHAGE REPLICATION PROTEIN-RELATED"/>
    <property type="match status" value="1"/>
</dbReference>
<evidence type="ECO:0008006" key="4">
    <source>
        <dbReference type="Google" id="ProtNLM"/>
    </source>
</evidence>
<evidence type="ECO:0000313" key="2">
    <source>
        <dbReference type="EMBL" id="BDR81056.1"/>
    </source>
</evidence>
<evidence type="ECO:0000313" key="3">
    <source>
        <dbReference type="Proteomes" id="UP001321763"/>
    </source>
</evidence>
<gene>
    <name evidence="2" type="ORF">K234311028_13020</name>
</gene>
<protein>
    <recommendedName>
        <fullName evidence="4">Helix-turn-helix domain-containing protein</fullName>
    </recommendedName>
</protein>
<feature type="region of interest" description="Disordered" evidence="1">
    <location>
        <begin position="114"/>
        <end position="135"/>
    </location>
</feature>
<name>A0ABC8ED24_CLOTA</name>